<dbReference type="Gene3D" id="1.25.10.10">
    <property type="entry name" value="Leucine-rich Repeat Variant"/>
    <property type="match status" value="3"/>
</dbReference>
<dbReference type="InterPro" id="IPR012959">
    <property type="entry name" value="CPL_dom"/>
</dbReference>
<reference evidence="5" key="1">
    <citation type="journal article" date="2020" name="J. Eukaryot. Microbiol.">
        <title>De novo Sequencing, Assembly and Annotation of the Transcriptome for the Free-Living Testate Amoeba Arcella intermedia.</title>
        <authorList>
            <person name="Ribeiro G.M."/>
            <person name="Porfirio-Sousa A.L."/>
            <person name="Maurer-Alcala X.X."/>
            <person name="Katz L.A."/>
            <person name="Lahr D.J.G."/>
        </authorList>
    </citation>
    <scope>NUCLEOTIDE SEQUENCE</scope>
</reference>
<dbReference type="InterPro" id="IPR033133">
    <property type="entry name" value="PUM-HD"/>
</dbReference>
<dbReference type="InterPro" id="IPR040059">
    <property type="entry name" value="PUM3"/>
</dbReference>
<dbReference type="GO" id="GO:0006417">
    <property type="term" value="P:regulation of translation"/>
    <property type="evidence" value="ECO:0007669"/>
    <property type="project" value="TreeGrafter"/>
</dbReference>
<evidence type="ECO:0000256" key="2">
    <source>
        <dbReference type="ARBA" id="ARBA00022884"/>
    </source>
</evidence>
<evidence type="ECO:0000256" key="3">
    <source>
        <dbReference type="PROSITE-ProRule" id="PRU00317"/>
    </source>
</evidence>
<organism evidence="5">
    <name type="scientific">Arcella intermedia</name>
    <dbReference type="NCBI Taxonomy" id="1963864"/>
    <lineage>
        <taxon>Eukaryota</taxon>
        <taxon>Amoebozoa</taxon>
        <taxon>Tubulinea</taxon>
        <taxon>Elardia</taxon>
        <taxon>Arcellinida</taxon>
        <taxon>Sphaerothecina</taxon>
        <taxon>Arcellidae</taxon>
        <taxon>Arcella</taxon>
    </lineage>
</organism>
<dbReference type="InterPro" id="IPR011989">
    <property type="entry name" value="ARM-like"/>
</dbReference>
<dbReference type="GO" id="GO:0003729">
    <property type="term" value="F:mRNA binding"/>
    <property type="evidence" value="ECO:0007669"/>
    <property type="project" value="TreeGrafter"/>
</dbReference>
<dbReference type="EMBL" id="GIBP01001595">
    <property type="protein sequence ID" value="NDV30564.1"/>
    <property type="molecule type" value="Transcribed_RNA"/>
</dbReference>
<accession>A0A6B2L0M7</accession>
<proteinExistence type="predicted"/>
<protein>
    <recommendedName>
        <fullName evidence="4">PUM-HD domain-containing protein</fullName>
    </recommendedName>
</protein>
<dbReference type="SUPFAM" id="SSF48371">
    <property type="entry name" value="ARM repeat"/>
    <property type="match status" value="2"/>
</dbReference>
<dbReference type="PANTHER" id="PTHR13389">
    <property type="entry name" value="PUMILIO HOMOLOG 3"/>
    <property type="match status" value="1"/>
</dbReference>
<sequence length="533" mass="61697">MERKMAKPHGEARIQIKRLWADLGKKKDTTKTQQSITEMLSLMEDGKLITEFAMKRDLSRIIQSILKYGTQEQRDVVQENLKEHVVELSKNNYAYYLVMKLLYYGTKEQRSAIIEKFYGRVRQLVRHKNASNVVETAYITYANSAQKKSLLEEFYGPEYSLFKSGEKHTLQEILNANPIKKPTILNFLKNYLFDLTNKPDILRNSIVHKPLLQYMELAKDSDKAEMAGFMSDHLKTFLHSKDGARAAVMCIQYAPLKERKMIVKSFKGYVKKICMEQYGHWVIISVFKFVDDTVLVSKLILKEMQQHTKELLLDKYGRLAFLAIIKGVVVPYFPPQIVKFMEPKLIDDPQNPGKQIATTKKLDEKRKEELLQNLLIDFTNAISNAEAIYDFVTNENAADVIKELFDHISVEVQNKLLDLILSWVDFTPQEERKYHPMEKKPEPKVNIVTHPVGRVFLSRLIKNHPTLADKVMDKLKPKLLDYAKDANGSWVVLRLLQNPSSKDTCKKLLLPAKEDLSNQNPETHAPILEELKK</sequence>
<dbReference type="PROSITE" id="PS50303">
    <property type="entry name" value="PUM_HD"/>
    <property type="match status" value="1"/>
</dbReference>
<dbReference type="Pfam" id="PF00806">
    <property type="entry name" value="PUF"/>
    <property type="match status" value="2"/>
</dbReference>
<dbReference type="AlphaFoldDB" id="A0A6B2L0M7"/>
<evidence type="ECO:0000313" key="5">
    <source>
        <dbReference type="EMBL" id="NDV30564.1"/>
    </source>
</evidence>
<feature type="repeat" description="Pumilio" evidence="3">
    <location>
        <begin position="80"/>
        <end position="115"/>
    </location>
</feature>
<dbReference type="GO" id="GO:0005730">
    <property type="term" value="C:nucleolus"/>
    <property type="evidence" value="ECO:0007669"/>
    <property type="project" value="TreeGrafter"/>
</dbReference>
<evidence type="ECO:0000259" key="4">
    <source>
        <dbReference type="PROSITE" id="PS50303"/>
    </source>
</evidence>
<dbReference type="PANTHER" id="PTHR13389:SF0">
    <property type="entry name" value="PUMILIO HOMOLOG 3"/>
    <property type="match status" value="1"/>
</dbReference>
<keyword evidence="2" id="KW-0694">RNA-binding</keyword>
<dbReference type="PROSITE" id="PS50302">
    <property type="entry name" value="PUM"/>
    <property type="match status" value="1"/>
</dbReference>
<evidence type="ECO:0000256" key="1">
    <source>
        <dbReference type="ARBA" id="ARBA00022737"/>
    </source>
</evidence>
<dbReference type="InterPro" id="IPR001313">
    <property type="entry name" value="Pumilio_RNA-bd_rpt"/>
</dbReference>
<keyword evidence="1" id="KW-0677">Repeat</keyword>
<dbReference type="Pfam" id="PF08144">
    <property type="entry name" value="CPL"/>
    <property type="match status" value="1"/>
</dbReference>
<feature type="domain" description="PUM-HD" evidence="4">
    <location>
        <begin position="15"/>
        <end position="370"/>
    </location>
</feature>
<dbReference type="SMART" id="SM00025">
    <property type="entry name" value="Pumilio"/>
    <property type="match status" value="8"/>
</dbReference>
<name>A0A6B2L0M7_9EUKA</name>
<dbReference type="InterPro" id="IPR016024">
    <property type="entry name" value="ARM-type_fold"/>
</dbReference>